<name>A0A1I5IUJ9_9FIRM</name>
<organism evidence="2 3">
    <name type="scientific">Eubacterium callanderi</name>
    <dbReference type="NCBI Taxonomy" id="53442"/>
    <lineage>
        <taxon>Bacteria</taxon>
        <taxon>Bacillati</taxon>
        <taxon>Bacillota</taxon>
        <taxon>Clostridia</taxon>
        <taxon>Eubacteriales</taxon>
        <taxon>Eubacteriaceae</taxon>
        <taxon>Eubacterium</taxon>
    </lineage>
</organism>
<keyword evidence="1" id="KW-0472">Membrane</keyword>
<dbReference type="EMBL" id="JACCKS010000006">
    <property type="protein sequence ID" value="NZA37790.1"/>
    <property type="molecule type" value="Genomic_DNA"/>
</dbReference>
<sequence>MFQTSLTLALENSASSLTSNPAPTVMPSPTASPSPAVVAESVTDTVNALNTIIERLDQITIMMYLAVGVTAAIIVCLILYKCISAFVDY</sequence>
<dbReference type="RefSeq" id="WP_090412279.1">
    <property type="nucleotide sequence ID" value="NZ_CAJKZB010000026.1"/>
</dbReference>
<accession>A0A1I5IUJ9</accession>
<proteinExistence type="predicted"/>
<evidence type="ECO:0000313" key="3">
    <source>
        <dbReference type="Proteomes" id="UP000586254"/>
    </source>
</evidence>
<feature type="transmembrane region" description="Helical" evidence="1">
    <location>
        <begin position="61"/>
        <end position="80"/>
    </location>
</feature>
<dbReference type="AlphaFoldDB" id="A0A1I5IUJ9"/>
<gene>
    <name evidence="2" type="ORF">H0N91_06460</name>
</gene>
<dbReference type="Proteomes" id="UP000586254">
    <property type="component" value="Unassembled WGS sequence"/>
</dbReference>
<comment type="caution">
    <text evidence="2">The sequence shown here is derived from an EMBL/GenBank/DDBJ whole genome shotgun (WGS) entry which is preliminary data.</text>
</comment>
<keyword evidence="1" id="KW-0812">Transmembrane</keyword>
<protein>
    <submittedName>
        <fullName evidence="2">Uncharacterized protein</fullName>
    </submittedName>
</protein>
<evidence type="ECO:0000313" key="2">
    <source>
        <dbReference type="EMBL" id="NZA37790.1"/>
    </source>
</evidence>
<reference evidence="2 3" key="1">
    <citation type="submission" date="2020-07" db="EMBL/GenBank/DDBJ databases">
        <title>Organ Donor 1.</title>
        <authorList>
            <person name="Marsh A.J."/>
            <person name="Azcarate-Peril M.A."/>
        </authorList>
    </citation>
    <scope>NUCLEOTIDE SEQUENCE [LARGE SCALE GENOMIC DNA]</scope>
    <source>
        <strain evidence="2 3">AMC0717</strain>
    </source>
</reference>
<keyword evidence="1" id="KW-1133">Transmembrane helix</keyword>
<evidence type="ECO:0000256" key="1">
    <source>
        <dbReference type="SAM" id="Phobius"/>
    </source>
</evidence>